<dbReference type="GO" id="GO:0005524">
    <property type="term" value="F:ATP binding"/>
    <property type="evidence" value="ECO:0007669"/>
    <property type="project" value="UniProtKB-UniRule"/>
</dbReference>
<dbReference type="InterPro" id="IPR050235">
    <property type="entry name" value="CK1_Ser-Thr_kinase"/>
</dbReference>
<feature type="region of interest" description="Disordered" evidence="10">
    <location>
        <begin position="647"/>
        <end position="694"/>
    </location>
</feature>
<feature type="compositionally biased region" description="Basic and acidic residues" evidence="10">
    <location>
        <begin position="385"/>
        <end position="400"/>
    </location>
</feature>
<feature type="compositionally biased region" description="Low complexity" evidence="10">
    <location>
        <begin position="461"/>
        <end position="471"/>
    </location>
</feature>
<gene>
    <name evidence="13" type="ORF">POTOM_035698</name>
</gene>
<feature type="domain" description="C2H2-type" evidence="12">
    <location>
        <begin position="597"/>
        <end position="624"/>
    </location>
</feature>
<comment type="subunit">
    <text evidence="1">Monomer.</text>
</comment>
<evidence type="ECO:0000256" key="2">
    <source>
        <dbReference type="ARBA" id="ARBA00012513"/>
    </source>
</evidence>
<dbReference type="PROSITE" id="PS00107">
    <property type="entry name" value="PROTEIN_KINASE_ATP"/>
    <property type="match status" value="1"/>
</dbReference>
<sequence>MDHVIGGKFKLGRKIGSGSFGELYLGINVQSGEEVAVKLESVKTKHPQLHYESKLYMLLQGGTGIPHLKWFGVEGEYNVMVIDLLGPSLEDLFNYCNRKLSLKTVLMLADQLINRVEYMHSRGFLHRDIKPDNFLMGLGRKANQIISLDALIVFADHLLATFPSATQIYIIDYGLGKKYRDLQTHKHIPYRENKNLTGTARYASVNTHLGVEQSRRDDLESLGYVLMYFLRGSLPWQGLKAGTKKQKYDRISEKKMLTPIEVLCKNYPSEFTSYFHYCRSLRFEDKPDYSYLKRLFRDLFIREGYQFDYVFDWTILKYPQIGSSSRLRLSGKPAVNPGPSAERVEWPSDECLGYLSEVLMGQEIRDRFSGAVEAFARKNSSGHAMHGDRSRHRSSDDVPSSKDVVSSGREIKRSYVSFNFVEHPDSERPRSSSRNGSTSKRAVISSSRPSSSGEPSENRSSRLASSSGRLSTTQRIQPGFESKSSSFTRAPATRGGRDDTLRSFELLVGTAMVVLPVALYIHTLYQVPLHAKDQDRQYKCMQPYDPRCTWIVFLPPCKFLHSVQPLFTVIIFDCMAGFGWSLRCGNGSKRPLPPSQIACRICDHVFASTQALIDHIESHSVEEQTASRRQNGVDLFSSSHTEPFAGPFSFSLPTPPRRPQTGPLGRNRYNFPSLTERNPVFGDRRTPQNLVSGAKPFTPRAQYLSWVPRKNKYTSAGSQHVPLTFPAQPKVIDEPHDIDFTKPFLQQLERPFSSKARFQESSGHHRSKSQVETVDLTLKL</sequence>
<feature type="region of interest" description="Disordered" evidence="10">
    <location>
        <begin position="756"/>
        <end position="780"/>
    </location>
</feature>
<keyword evidence="7 9" id="KW-0067">ATP-binding</keyword>
<keyword evidence="4" id="KW-0808">Transferase</keyword>
<evidence type="ECO:0000256" key="10">
    <source>
        <dbReference type="SAM" id="MobiDB-lite"/>
    </source>
</evidence>
<dbReference type="AlphaFoldDB" id="A0A8X7YYZ9"/>
<feature type="binding site" evidence="9">
    <location>
        <position position="38"/>
    </location>
    <ligand>
        <name>ATP</name>
        <dbReference type="ChEBI" id="CHEBI:30616"/>
    </ligand>
</feature>
<dbReference type="GO" id="GO:0004674">
    <property type="term" value="F:protein serine/threonine kinase activity"/>
    <property type="evidence" value="ECO:0007669"/>
    <property type="project" value="UniProtKB-KW"/>
</dbReference>
<evidence type="ECO:0000313" key="13">
    <source>
        <dbReference type="EMBL" id="KAG6759226.1"/>
    </source>
</evidence>
<dbReference type="FunFam" id="3.30.200.20:FF:000538">
    <property type="entry name" value="Putative Casein kinase I"/>
    <property type="match status" value="1"/>
</dbReference>
<reference evidence="13" key="1">
    <citation type="journal article" date="2020" name="bioRxiv">
        <title>Hybrid origin of Populus tomentosa Carr. identified through genome sequencing and phylogenomic analysis.</title>
        <authorList>
            <person name="An X."/>
            <person name="Gao K."/>
            <person name="Chen Z."/>
            <person name="Li J."/>
            <person name="Yang X."/>
            <person name="Yang X."/>
            <person name="Zhou J."/>
            <person name="Guo T."/>
            <person name="Zhao T."/>
            <person name="Huang S."/>
            <person name="Miao D."/>
            <person name="Khan W.U."/>
            <person name="Rao P."/>
            <person name="Ye M."/>
            <person name="Lei B."/>
            <person name="Liao W."/>
            <person name="Wang J."/>
            <person name="Ji L."/>
            <person name="Li Y."/>
            <person name="Guo B."/>
            <person name="Mustafa N.S."/>
            <person name="Li S."/>
            <person name="Yun Q."/>
            <person name="Keller S.R."/>
            <person name="Mao J."/>
            <person name="Zhang R."/>
            <person name="Strauss S.H."/>
        </authorList>
    </citation>
    <scope>NUCLEOTIDE SEQUENCE</scope>
    <source>
        <strain evidence="13">GM15</strain>
        <tissue evidence="13">Leaf</tissue>
    </source>
</reference>
<protein>
    <recommendedName>
        <fullName evidence="2">non-specific serine/threonine protein kinase</fullName>
        <ecNumber evidence="2">2.7.11.1</ecNumber>
    </recommendedName>
</protein>
<feature type="domain" description="Protein kinase" evidence="11">
    <location>
        <begin position="9"/>
        <end position="301"/>
    </location>
</feature>
<feature type="region of interest" description="Disordered" evidence="10">
    <location>
        <begin position="422"/>
        <end position="497"/>
    </location>
</feature>
<dbReference type="PANTHER" id="PTHR11909">
    <property type="entry name" value="CASEIN KINASE-RELATED"/>
    <property type="match status" value="1"/>
</dbReference>
<feature type="compositionally biased region" description="Polar residues" evidence="10">
    <location>
        <begin position="472"/>
        <end position="488"/>
    </location>
</feature>
<dbReference type="Pfam" id="PF00069">
    <property type="entry name" value="Pkinase"/>
    <property type="match status" value="1"/>
</dbReference>
<keyword evidence="5 9" id="KW-0547">Nucleotide-binding</keyword>
<dbReference type="Proteomes" id="UP000886885">
    <property type="component" value="Chromosome 10A"/>
</dbReference>
<proteinExistence type="predicted"/>
<evidence type="ECO:0000313" key="14">
    <source>
        <dbReference type="Proteomes" id="UP000886885"/>
    </source>
</evidence>
<keyword evidence="8" id="KW-0863">Zinc-finger</keyword>
<keyword evidence="14" id="KW-1185">Reference proteome</keyword>
<dbReference type="PROSITE" id="PS50157">
    <property type="entry name" value="ZINC_FINGER_C2H2_2"/>
    <property type="match status" value="1"/>
</dbReference>
<dbReference type="PROSITE" id="PS50011">
    <property type="entry name" value="PROTEIN_KINASE_DOM"/>
    <property type="match status" value="1"/>
</dbReference>
<dbReference type="CDD" id="cd14125">
    <property type="entry name" value="STKc_CK1_delta_epsilon"/>
    <property type="match status" value="1"/>
</dbReference>
<dbReference type="PROSITE" id="PS00028">
    <property type="entry name" value="ZINC_FINGER_C2H2_1"/>
    <property type="match status" value="1"/>
</dbReference>
<feature type="region of interest" description="Disordered" evidence="10">
    <location>
        <begin position="379"/>
        <end position="408"/>
    </location>
</feature>
<feature type="compositionally biased region" description="Low complexity" evidence="10">
    <location>
        <begin position="445"/>
        <end position="455"/>
    </location>
</feature>
<dbReference type="SMART" id="SM00220">
    <property type="entry name" value="S_TKc"/>
    <property type="match status" value="1"/>
</dbReference>
<evidence type="ECO:0000256" key="4">
    <source>
        <dbReference type="ARBA" id="ARBA00022679"/>
    </source>
</evidence>
<dbReference type="GO" id="GO:0008270">
    <property type="term" value="F:zinc ion binding"/>
    <property type="evidence" value="ECO:0007669"/>
    <property type="project" value="UniProtKB-KW"/>
</dbReference>
<dbReference type="InterPro" id="IPR008271">
    <property type="entry name" value="Ser/Thr_kinase_AS"/>
</dbReference>
<dbReference type="InterPro" id="IPR000719">
    <property type="entry name" value="Prot_kinase_dom"/>
</dbReference>
<evidence type="ECO:0000259" key="12">
    <source>
        <dbReference type="PROSITE" id="PS50157"/>
    </source>
</evidence>
<dbReference type="InterPro" id="IPR013087">
    <property type="entry name" value="Znf_C2H2_type"/>
</dbReference>
<dbReference type="InterPro" id="IPR017441">
    <property type="entry name" value="Protein_kinase_ATP_BS"/>
</dbReference>
<evidence type="ECO:0000256" key="3">
    <source>
        <dbReference type="ARBA" id="ARBA00022527"/>
    </source>
</evidence>
<evidence type="ECO:0000256" key="1">
    <source>
        <dbReference type="ARBA" id="ARBA00011245"/>
    </source>
</evidence>
<accession>A0A8X7YYZ9</accession>
<evidence type="ECO:0000256" key="7">
    <source>
        <dbReference type="ARBA" id="ARBA00022840"/>
    </source>
</evidence>
<dbReference type="PROSITE" id="PS00108">
    <property type="entry name" value="PROTEIN_KINASE_ST"/>
    <property type="match status" value="1"/>
</dbReference>
<evidence type="ECO:0000256" key="5">
    <source>
        <dbReference type="ARBA" id="ARBA00022741"/>
    </source>
</evidence>
<dbReference type="EMBL" id="JAAWWB010000019">
    <property type="protein sequence ID" value="KAG6759226.1"/>
    <property type="molecule type" value="Genomic_DNA"/>
</dbReference>
<evidence type="ECO:0000256" key="6">
    <source>
        <dbReference type="ARBA" id="ARBA00022777"/>
    </source>
</evidence>
<keyword evidence="3" id="KW-0723">Serine/threonine-protein kinase</keyword>
<dbReference type="OrthoDB" id="1637570at2759"/>
<dbReference type="FunFam" id="1.10.510.10:FF:001417">
    <property type="entry name" value="Casein kinase I isoform alpha"/>
    <property type="match status" value="1"/>
</dbReference>
<dbReference type="EC" id="2.7.11.1" evidence="2"/>
<evidence type="ECO:0000259" key="11">
    <source>
        <dbReference type="PROSITE" id="PS50011"/>
    </source>
</evidence>
<keyword evidence="6" id="KW-0418">Kinase</keyword>
<organism evidence="13 14">
    <name type="scientific">Populus tomentosa</name>
    <name type="common">Chinese white poplar</name>
    <dbReference type="NCBI Taxonomy" id="118781"/>
    <lineage>
        <taxon>Eukaryota</taxon>
        <taxon>Viridiplantae</taxon>
        <taxon>Streptophyta</taxon>
        <taxon>Embryophyta</taxon>
        <taxon>Tracheophyta</taxon>
        <taxon>Spermatophyta</taxon>
        <taxon>Magnoliopsida</taxon>
        <taxon>eudicotyledons</taxon>
        <taxon>Gunneridae</taxon>
        <taxon>Pentapetalae</taxon>
        <taxon>rosids</taxon>
        <taxon>fabids</taxon>
        <taxon>Malpighiales</taxon>
        <taxon>Salicaceae</taxon>
        <taxon>Saliceae</taxon>
        <taxon>Populus</taxon>
    </lineage>
</organism>
<keyword evidence="8" id="KW-0479">Metal-binding</keyword>
<evidence type="ECO:0000256" key="9">
    <source>
        <dbReference type="PROSITE-ProRule" id="PRU10141"/>
    </source>
</evidence>
<keyword evidence="8" id="KW-0862">Zinc</keyword>
<name>A0A8X7YYZ9_POPTO</name>
<evidence type="ECO:0000256" key="8">
    <source>
        <dbReference type="PROSITE-ProRule" id="PRU00042"/>
    </source>
</evidence>
<comment type="caution">
    <text evidence="13">The sequence shown here is derived from an EMBL/GenBank/DDBJ whole genome shotgun (WGS) entry which is preliminary data.</text>
</comment>